<proteinExistence type="inferred from homology"/>
<dbReference type="EnsemblMetazoa" id="XM_038220500.1">
    <property type="protein sequence ID" value="XP_038076428.1"/>
    <property type="gene ID" value="LOC119744533"/>
</dbReference>
<dbReference type="AlphaFoldDB" id="A0A914BJG6"/>
<reference evidence="4" key="1">
    <citation type="submission" date="2022-11" db="UniProtKB">
        <authorList>
            <consortium name="EnsemblMetazoa"/>
        </authorList>
    </citation>
    <scope>IDENTIFICATION</scope>
</reference>
<evidence type="ECO:0000259" key="3">
    <source>
        <dbReference type="Pfam" id="PF10421"/>
    </source>
</evidence>
<comment type="similarity">
    <text evidence="1">Belongs to the 2-5A synthase family.</text>
</comment>
<dbReference type="SUPFAM" id="SSF81631">
    <property type="entry name" value="PAP/OAS1 substrate-binding domain"/>
    <property type="match status" value="1"/>
</dbReference>
<dbReference type="Pfam" id="PF10421">
    <property type="entry name" value="OAS1_C"/>
    <property type="match status" value="1"/>
</dbReference>
<organism evidence="4 5">
    <name type="scientific">Patiria miniata</name>
    <name type="common">Bat star</name>
    <name type="synonym">Asterina miniata</name>
    <dbReference type="NCBI Taxonomy" id="46514"/>
    <lineage>
        <taxon>Eukaryota</taxon>
        <taxon>Metazoa</taxon>
        <taxon>Echinodermata</taxon>
        <taxon>Eleutherozoa</taxon>
        <taxon>Asterozoa</taxon>
        <taxon>Asteroidea</taxon>
        <taxon>Valvatacea</taxon>
        <taxon>Valvatida</taxon>
        <taxon>Asterinidae</taxon>
        <taxon>Patiria</taxon>
    </lineage>
</organism>
<dbReference type="InterPro" id="IPR043519">
    <property type="entry name" value="NT_sf"/>
</dbReference>
<dbReference type="SUPFAM" id="SSF81301">
    <property type="entry name" value="Nucleotidyltransferase"/>
    <property type="match status" value="1"/>
</dbReference>
<dbReference type="GeneID" id="119744533"/>
<dbReference type="GO" id="GO:0016020">
    <property type="term" value="C:membrane"/>
    <property type="evidence" value="ECO:0007669"/>
    <property type="project" value="TreeGrafter"/>
</dbReference>
<dbReference type="Proteomes" id="UP000887568">
    <property type="component" value="Unplaced"/>
</dbReference>
<evidence type="ECO:0000259" key="2">
    <source>
        <dbReference type="Pfam" id="PF01909"/>
    </source>
</evidence>
<dbReference type="PANTHER" id="PTHR11258:SF11">
    <property type="entry name" value="C2H2-TYPE DOMAIN-CONTAINING PROTEIN"/>
    <property type="match status" value="1"/>
</dbReference>
<dbReference type="PANTHER" id="PTHR11258">
    <property type="entry name" value="2-5 OLIGOADENYLATE SYNTHETASE"/>
    <property type="match status" value="1"/>
</dbReference>
<dbReference type="GO" id="GO:0005829">
    <property type="term" value="C:cytosol"/>
    <property type="evidence" value="ECO:0007669"/>
    <property type="project" value="TreeGrafter"/>
</dbReference>
<dbReference type="GO" id="GO:0005654">
    <property type="term" value="C:nucleoplasm"/>
    <property type="evidence" value="ECO:0007669"/>
    <property type="project" value="TreeGrafter"/>
</dbReference>
<evidence type="ECO:0000256" key="1">
    <source>
        <dbReference type="ARBA" id="ARBA00009526"/>
    </source>
</evidence>
<dbReference type="GO" id="GO:0001730">
    <property type="term" value="F:2'-5'-oligoadenylate synthetase activity"/>
    <property type="evidence" value="ECO:0007669"/>
    <property type="project" value="TreeGrafter"/>
</dbReference>
<dbReference type="Gene3D" id="3.30.460.10">
    <property type="entry name" value="Beta Polymerase, domain 2"/>
    <property type="match status" value="1"/>
</dbReference>
<sequence length="365" mass="40688">MAAAAAKVMELPWCQSMVPKELETWYHKNIADGTTDFGKDCRSAINKVVKSVQNICSTNRLQFTLSRVVKGGSLGKGTMLKDFSDVDLVAFIKPPRLRSFLDLGPAPAVYIQQLDGIIRELEAALKQLPFVEGINRNVFMINFTINNLGPGGRSLGVDLLPTANCGCGHGRAHADIFRAMLALPSSYDRKFFSASLVEHQLRFMEQIPGHVKALIRLVKYWAYKCLPDKLHKSYPLELITIYRWKNAGEPQRISKAQGLKDVLQVLSNLRGLRHYWTFLYDAALAIQAITQLGCVNPIVLDPANPTKNVCEVYKEGNNIKTIEDAAHDTLKSNLLKDVVVSANWTICRPTPTPGKATKNKKNKKK</sequence>
<dbReference type="PROSITE" id="PS50152">
    <property type="entry name" value="25A_SYNTH_3"/>
    <property type="match status" value="1"/>
</dbReference>
<dbReference type="OrthoDB" id="1885901at2759"/>
<dbReference type="GO" id="GO:0003725">
    <property type="term" value="F:double-stranded RNA binding"/>
    <property type="evidence" value="ECO:0007669"/>
    <property type="project" value="TreeGrafter"/>
</dbReference>
<accession>A0A914BJG6</accession>
<dbReference type="PROSITE" id="PS00832">
    <property type="entry name" value="25A_SYNTH_1"/>
    <property type="match status" value="1"/>
</dbReference>
<feature type="domain" description="2'-5'-oligoadenylate synthetase 1" evidence="3">
    <location>
        <begin position="189"/>
        <end position="337"/>
    </location>
</feature>
<evidence type="ECO:0000313" key="4">
    <source>
        <dbReference type="EnsemblMetazoa" id="XP_038076428.1"/>
    </source>
</evidence>
<dbReference type="Pfam" id="PF01909">
    <property type="entry name" value="NTP_transf_2"/>
    <property type="match status" value="1"/>
</dbReference>
<dbReference type="InterPro" id="IPR018952">
    <property type="entry name" value="2-5-oligoAdlate_synth_1_dom2/C"/>
</dbReference>
<dbReference type="InterPro" id="IPR043518">
    <property type="entry name" value="2-5OAS_N_CS"/>
</dbReference>
<evidence type="ECO:0000313" key="5">
    <source>
        <dbReference type="Proteomes" id="UP000887568"/>
    </source>
</evidence>
<name>A0A914BJG6_PATMI</name>
<dbReference type="OMA" id="CEFNTAQ"/>
<feature type="domain" description="Polymerase nucleotidyl transferase" evidence="2">
    <location>
        <begin position="65"/>
        <end position="107"/>
    </location>
</feature>
<protein>
    <submittedName>
        <fullName evidence="4">Uncharacterized protein</fullName>
    </submittedName>
</protein>
<dbReference type="Gene3D" id="1.10.1410.20">
    <property type="entry name" value="2'-5'-oligoadenylate synthetase 1, domain 2"/>
    <property type="match status" value="1"/>
</dbReference>
<keyword evidence="5" id="KW-1185">Reference proteome</keyword>
<dbReference type="InterPro" id="IPR002934">
    <property type="entry name" value="Polymerase_NTP_transf_dom"/>
</dbReference>
<dbReference type="RefSeq" id="XP_038076428.1">
    <property type="nucleotide sequence ID" value="XM_038220500.1"/>
</dbReference>